<reference evidence="1 2" key="1">
    <citation type="journal article" date="2022" name="Plant J.">
        <title>Chromosome-level genome of Camellia lanceoleosa provides a valuable resource for understanding genome evolution and self-incompatibility.</title>
        <authorList>
            <person name="Gong W."/>
            <person name="Xiao S."/>
            <person name="Wang L."/>
            <person name="Liao Z."/>
            <person name="Chang Y."/>
            <person name="Mo W."/>
            <person name="Hu G."/>
            <person name="Li W."/>
            <person name="Zhao G."/>
            <person name="Zhu H."/>
            <person name="Hu X."/>
            <person name="Ji K."/>
            <person name="Xiang X."/>
            <person name="Song Q."/>
            <person name="Yuan D."/>
            <person name="Jin S."/>
            <person name="Zhang L."/>
        </authorList>
    </citation>
    <scope>NUCLEOTIDE SEQUENCE [LARGE SCALE GENOMIC DNA]</scope>
    <source>
        <strain evidence="1">SQ_2022a</strain>
    </source>
</reference>
<comment type="caution">
    <text evidence="1">The sequence shown here is derived from an EMBL/GenBank/DDBJ whole genome shotgun (WGS) entry which is preliminary data.</text>
</comment>
<organism evidence="1 2">
    <name type="scientific">Camellia lanceoleosa</name>
    <dbReference type="NCBI Taxonomy" id="1840588"/>
    <lineage>
        <taxon>Eukaryota</taxon>
        <taxon>Viridiplantae</taxon>
        <taxon>Streptophyta</taxon>
        <taxon>Embryophyta</taxon>
        <taxon>Tracheophyta</taxon>
        <taxon>Spermatophyta</taxon>
        <taxon>Magnoliopsida</taxon>
        <taxon>eudicotyledons</taxon>
        <taxon>Gunneridae</taxon>
        <taxon>Pentapetalae</taxon>
        <taxon>asterids</taxon>
        <taxon>Ericales</taxon>
        <taxon>Theaceae</taxon>
        <taxon>Camellia</taxon>
    </lineage>
</organism>
<keyword evidence="2" id="KW-1185">Reference proteome</keyword>
<gene>
    <name evidence="1" type="ORF">LOK49_LG05G00510</name>
</gene>
<dbReference type="EMBL" id="CM045761">
    <property type="protein sequence ID" value="KAI8015492.1"/>
    <property type="molecule type" value="Genomic_DNA"/>
</dbReference>
<evidence type="ECO:0000313" key="1">
    <source>
        <dbReference type="EMBL" id="KAI8015492.1"/>
    </source>
</evidence>
<protein>
    <submittedName>
        <fullName evidence="1">Uncharacterized protein</fullName>
    </submittedName>
</protein>
<proteinExistence type="predicted"/>
<evidence type="ECO:0000313" key="2">
    <source>
        <dbReference type="Proteomes" id="UP001060215"/>
    </source>
</evidence>
<accession>A0ACC0HSL6</accession>
<name>A0ACC0HSL6_9ERIC</name>
<sequence>MLPPPPATSPDGARPQAVWRNRLGSAFRTGVGCAIVGCVSLYGPHPLKTQLTFPAFSYVTAILIVSDATLGDAMRDCWHAACATVMVVPAAILSLWVIGPQNFTAGVAAVAVAIGSLVVAVPESMELMTKRIAFGQIVIVCVGAVIHGKENGAVLGPIHVASSTTLGALASLLALLLPYPRLAHFQVKKLCRLYAENASERINLYMKAFSAQDNTTALDAISQAKPFTETGTKLLQTVKLIQEGVLWERPQIRLLKPHFINPGVRLQAMEIPIRGMEIAVTSSPSFPVRIIDKELSEVLLGMELQIGLKLEQAKCSLPFEATTALEAKGEIFNKFLESLPTVNLNIEDLTTSFFLFCIKLLQDDLTMAAKTECIIDRSNINEEPRITLKEAKCGFKRICSNWCVRRPKIETLTFAVKYSLSLGLAVFFGLIFNKENGYWSGLTIAISFTEGRQATFTMANARAQGTALGSVYGVLGCFFFRNFQEAKVLALLPWIIFISFLRHSQMYGQSGAVSAVIGALLILGRKNYGPPAEFAICRLTEAFIGLCCFIVVELLLQPTRAATLAKGQLSQSLGTLQECIGEVGLSSDPKDKPPKLREKQEKLRTCVDKLQKFAGEAELEPNFWFLPFRIASYNKLFKSISKMADLLLFMAYRMEFLVEATKSCGLAWKELQEPINSDLELFKKNVNSSLECLEKITLIKFFAVVERETHGNKIHNDLELGKSSNTDECRMHADAEKIVSSFLQHSKEATDKIWAEKGEERRKSEMAICLSAIGFCISGLMRETKELEKGIKELIRWENPSRRINFYEISGKINALYPE</sequence>
<dbReference type="Proteomes" id="UP001060215">
    <property type="component" value="Chromosome 4"/>
</dbReference>